<feature type="chain" id="PRO_5004590760" evidence="2">
    <location>
        <begin position="20"/>
        <end position="212"/>
    </location>
</feature>
<dbReference type="PANTHER" id="PTHR17357:SF0">
    <property type="entry name" value="GANGLIOSIDE GM2 ACTIVATOR"/>
    <property type="match status" value="1"/>
</dbReference>
<dbReference type="KEGG" id="tut:107367310"/>
<dbReference type="GO" id="GO:0009898">
    <property type="term" value="C:cytoplasmic side of plasma membrane"/>
    <property type="evidence" value="ECO:0007669"/>
    <property type="project" value="TreeGrafter"/>
</dbReference>
<proteinExistence type="predicted"/>
<organism evidence="3 4">
    <name type="scientific">Tetranychus urticae</name>
    <name type="common">Two-spotted spider mite</name>
    <dbReference type="NCBI Taxonomy" id="32264"/>
    <lineage>
        <taxon>Eukaryota</taxon>
        <taxon>Metazoa</taxon>
        <taxon>Ecdysozoa</taxon>
        <taxon>Arthropoda</taxon>
        <taxon>Chelicerata</taxon>
        <taxon>Arachnida</taxon>
        <taxon>Acari</taxon>
        <taxon>Acariformes</taxon>
        <taxon>Trombidiformes</taxon>
        <taxon>Prostigmata</taxon>
        <taxon>Eleutherengona</taxon>
        <taxon>Raphignathae</taxon>
        <taxon>Tetranychoidea</taxon>
        <taxon>Tetranychidae</taxon>
        <taxon>Tetranychus</taxon>
    </lineage>
</organism>
<accession>T1JSE0</accession>
<reference evidence="4" key="1">
    <citation type="submission" date="2011-08" db="EMBL/GenBank/DDBJ databases">
        <authorList>
            <person name="Rombauts S."/>
        </authorList>
    </citation>
    <scope>NUCLEOTIDE SEQUENCE</scope>
    <source>
        <strain evidence="4">London</strain>
    </source>
</reference>
<protein>
    <submittedName>
        <fullName evidence="3">Uncharacterized protein</fullName>
    </submittedName>
</protein>
<dbReference type="InterPro" id="IPR036846">
    <property type="entry name" value="GM2-AP_sf"/>
</dbReference>
<dbReference type="PANTHER" id="PTHR17357">
    <property type="entry name" value="GM2 GANGLIOSIDE ACTIVATOR PROTEIN"/>
    <property type="match status" value="1"/>
</dbReference>
<keyword evidence="4" id="KW-1185">Reference proteome</keyword>
<dbReference type="EnsemblMetazoa" id="tetur01g10180.1">
    <property type="protein sequence ID" value="tetur01g10180.1"/>
    <property type="gene ID" value="tetur01g10180"/>
</dbReference>
<gene>
    <name evidence="3" type="primary">107367310</name>
</gene>
<dbReference type="OrthoDB" id="6500577at2759"/>
<sequence length="212" mass="23460">MFPVKFAIFFAFLVSTILADPISYTECDTGTNVAKLISLNIPGNPIEVGSAHPVDLSFTGSLSKDVEDDVELVLKIEKQVSVFGIKKWISIPCIDGYGSCTDKLSEYWTRYNSSFVCGLMTKMGKSCSFPIVAGDYSVKDYIIPVNLDKLPQTILNLANGKVKVHIEIKNAQTLYCVDVTADLKLESSKPSDDENEYGGWSDYNPFLSGWFH</sequence>
<dbReference type="OMA" id="IKKWISI"/>
<dbReference type="AlphaFoldDB" id="T1JSE0"/>
<dbReference type="SUPFAM" id="SSF63707">
    <property type="entry name" value="Ganglioside M2 (gm2) activator"/>
    <property type="match status" value="1"/>
</dbReference>
<dbReference type="Gene3D" id="2.70.220.10">
    <property type="entry name" value="Ganglioside GM2 activator"/>
    <property type="match status" value="1"/>
</dbReference>
<evidence type="ECO:0000313" key="4">
    <source>
        <dbReference type="Proteomes" id="UP000015104"/>
    </source>
</evidence>
<feature type="signal peptide" evidence="2">
    <location>
        <begin position="1"/>
        <end position="19"/>
    </location>
</feature>
<dbReference type="GO" id="GO:0008047">
    <property type="term" value="F:enzyme activator activity"/>
    <property type="evidence" value="ECO:0007669"/>
    <property type="project" value="InterPro"/>
</dbReference>
<name>T1JSE0_TETUR</name>
<evidence type="ECO:0000256" key="1">
    <source>
        <dbReference type="ARBA" id="ARBA00022729"/>
    </source>
</evidence>
<keyword evidence="1 2" id="KW-0732">Signal</keyword>
<evidence type="ECO:0000313" key="3">
    <source>
        <dbReference type="EnsemblMetazoa" id="tetur01g10180.1"/>
    </source>
</evidence>
<evidence type="ECO:0000256" key="2">
    <source>
        <dbReference type="SAM" id="SignalP"/>
    </source>
</evidence>
<dbReference type="GO" id="GO:0005319">
    <property type="term" value="F:lipid transporter activity"/>
    <property type="evidence" value="ECO:0007669"/>
    <property type="project" value="TreeGrafter"/>
</dbReference>
<dbReference type="Proteomes" id="UP000015104">
    <property type="component" value="Unassembled WGS sequence"/>
</dbReference>
<reference evidence="3" key="2">
    <citation type="submission" date="2015-06" db="UniProtKB">
        <authorList>
            <consortium name="EnsemblMetazoa"/>
        </authorList>
    </citation>
    <scope>IDENTIFICATION</scope>
</reference>
<dbReference type="InterPro" id="IPR028996">
    <property type="entry name" value="GM2-AP"/>
</dbReference>
<dbReference type="EMBL" id="CAEY01000461">
    <property type="status" value="NOT_ANNOTATED_CDS"/>
    <property type="molecule type" value="Genomic_DNA"/>
</dbReference>
<dbReference type="HOGENOM" id="CLU_1367780_0_0_1"/>
<dbReference type="GO" id="GO:0006689">
    <property type="term" value="P:ganglioside catabolic process"/>
    <property type="evidence" value="ECO:0007669"/>
    <property type="project" value="InterPro"/>
</dbReference>